<comment type="caution">
    <text evidence="1">The sequence shown here is derived from an EMBL/GenBank/DDBJ whole genome shotgun (WGS) entry which is preliminary data.</text>
</comment>
<accession>N1WHU5</accession>
<dbReference type="eggNOG" id="COG2849">
    <property type="taxonomic scope" value="Bacteria"/>
</dbReference>
<dbReference type="Pfam" id="PF07661">
    <property type="entry name" value="MORN_2"/>
    <property type="match status" value="3"/>
</dbReference>
<dbReference type="AlphaFoldDB" id="N1WHU5"/>
<evidence type="ECO:0008006" key="3">
    <source>
        <dbReference type="Google" id="ProtNLM"/>
    </source>
</evidence>
<dbReference type="Gene3D" id="3.90.930.1">
    <property type="match status" value="1"/>
</dbReference>
<reference evidence="1 2" key="1">
    <citation type="journal article" date="2014" name="Genome Biol. Evol.">
        <title>Extensive gene acquisition in the extremely psychrophilic bacterial species Psychroflexus torquis and the link to sea-ice ecosystem specialism.</title>
        <authorList>
            <person name="Feng S."/>
            <person name="Powell S.M."/>
            <person name="Wilson R."/>
            <person name="Bowman J.P."/>
        </authorList>
    </citation>
    <scope>NUCLEOTIDE SEQUENCE [LARGE SCALE GENOMIC DNA]</scope>
    <source>
        <strain evidence="1 2">ACAM 44</strain>
    </source>
</reference>
<dbReference type="RefSeq" id="WP_003445935.1">
    <property type="nucleotide sequence ID" value="NZ_APLF01000040.1"/>
</dbReference>
<dbReference type="STRING" id="1189619.pgond44_14878"/>
<dbReference type="EMBL" id="APLF01000040">
    <property type="protein sequence ID" value="EMY79846.1"/>
    <property type="molecule type" value="Genomic_DNA"/>
</dbReference>
<dbReference type="SUPFAM" id="SSF82185">
    <property type="entry name" value="Histone H3 K4-specific methyltransferase SET7/9 N-terminal domain"/>
    <property type="match status" value="1"/>
</dbReference>
<dbReference type="Proteomes" id="UP000012317">
    <property type="component" value="Unassembled WGS sequence"/>
</dbReference>
<gene>
    <name evidence="1" type="ORF">pgond44_14878</name>
</gene>
<dbReference type="InterPro" id="IPR011652">
    <property type="entry name" value="MORN_2"/>
</dbReference>
<proteinExistence type="predicted"/>
<evidence type="ECO:0000313" key="2">
    <source>
        <dbReference type="Proteomes" id="UP000012317"/>
    </source>
</evidence>
<sequence length="322" mass="36165">MKGVILIILLILAAKVGFSICAADDKTLTEKLFKGQTGTVFICEILTSDQDENGNLYSTVKIIDVIFGSVDSTIIKINTGSHNSSVGGASLPVGNEYLIYTSGEGNNFGCCSICDEWTKKVSMTESVQSELKILRQFAKIFDHKKSGKYDFYYSNGHLAATGQFKNGSATGHWKHFYENDTLKSFYDFECNIITQYSKNGFIMTESNTSENVSISKNYSIKDNGKLEYKFIDTKTDTGSFLQVYEYHDNGNLKEIHGQININIKGGSTSTGREGVYEEYYENGNLNVRGEYKKGRRIGIWTWYYEDGSYNTKYDYKDGATPQ</sequence>
<organism evidence="1 2">
    <name type="scientific">Psychroflexus gondwanensis ACAM 44</name>
    <dbReference type="NCBI Taxonomy" id="1189619"/>
    <lineage>
        <taxon>Bacteria</taxon>
        <taxon>Pseudomonadati</taxon>
        <taxon>Bacteroidota</taxon>
        <taxon>Flavobacteriia</taxon>
        <taxon>Flavobacteriales</taxon>
        <taxon>Flavobacteriaceae</taxon>
        <taxon>Psychroflexus</taxon>
    </lineage>
</organism>
<name>N1WHU5_9FLAO</name>
<evidence type="ECO:0000313" key="1">
    <source>
        <dbReference type="EMBL" id="EMY79846.1"/>
    </source>
</evidence>
<dbReference type="Gene3D" id="2.20.110.10">
    <property type="entry name" value="Histone H3 K4-specific methyltransferase SET7/9 N-terminal domain"/>
    <property type="match status" value="1"/>
</dbReference>
<protein>
    <recommendedName>
        <fullName evidence="3">MORN repeat protein</fullName>
    </recommendedName>
</protein>
<keyword evidence="2" id="KW-1185">Reference proteome</keyword>